<keyword evidence="1" id="KW-0812">Transmembrane</keyword>
<dbReference type="EMBL" id="SNZH01000018">
    <property type="protein sequence ID" value="TDR38895.1"/>
    <property type="molecule type" value="Genomic_DNA"/>
</dbReference>
<dbReference type="InterPro" id="IPR026442">
    <property type="entry name" value="IPTL_CTERM"/>
</dbReference>
<keyword evidence="1" id="KW-0472">Membrane</keyword>
<protein>
    <submittedName>
        <fullName evidence="2">Putative secreted protein (IPTL-CTERM system target)</fullName>
    </submittedName>
</protein>
<proteinExistence type="predicted"/>
<dbReference type="NCBIfam" id="TIGR04174">
    <property type="entry name" value="IPTL_CTERM"/>
    <property type="match status" value="1"/>
</dbReference>
<comment type="caution">
    <text evidence="2">The sequence shown here is derived from an EMBL/GenBank/DDBJ whole genome shotgun (WGS) entry which is preliminary data.</text>
</comment>
<keyword evidence="3" id="KW-1185">Reference proteome</keyword>
<evidence type="ECO:0000313" key="3">
    <source>
        <dbReference type="Proteomes" id="UP000295293"/>
    </source>
</evidence>
<dbReference type="Proteomes" id="UP000295293">
    <property type="component" value="Unassembled WGS sequence"/>
</dbReference>
<evidence type="ECO:0000313" key="2">
    <source>
        <dbReference type="EMBL" id="TDR38895.1"/>
    </source>
</evidence>
<accession>A0A4R6YMX0</accession>
<name>A0A4R6YMX0_9GAMM</name>
<organism evidence="2 3">
    <name type="scientific">Tahibacter aquaticus</name>
    <dbReference type="NCBI Taxonomy" id="520092"/>
    <lineage>
        <taxon>Bacteria</taxon>
        <taxon>Pseudomonadati</taxon>
        <taxon>Pseudomonadota</taxon>
        <taxon>Gammaproteobacteria</taxon>
        <taxon>Lysobacterales</taxon>
        <taxon>Rhodanobacteraceae</taxon>
        <taxon>Tahibacter</taxon>
    </lineage>
</organism>
<sequence>MLATPSVDPAIYVKDMVTGDVINVTASLGRMAPFQAPMMDLSADGSVLAFTWYTSDPSDPAVFNRALVYTVELRGIQPTAPTPVPGLSRVAVALLAAGVALGAWMGFRRDRRKRAQARMALA</sequence>
<feature type="transmembrane region" description="Helical" evidence="1">
    <location>
        <begin position="87"/>
        <end position="107"/>
    </location>
</feature>
<gene>
    <name evidence="2" type="ORF">DFR29_11838</name>
</gene>
<keyword evidence="1" id="KW-1133">Transmembrane helix</keyword>
<dbReference type="AlphaFoldDB" id="A0A4R6YMX0"/>
<reference evidence="2 3" key="1">
    <citation type="submission" date="2019-03" db="EMBL/GenBank/DDBJ databases">
        <title>Genomic Encyclopedia of Type Strains, Phase IV (KMG-IV): sequencing the most valuable type-strain genomes for metagenomic binning, comparative biology and taxonomic classification.</title>
        <authorList>
            <person name="Goeker M."/>
        </authorList>
    </citation>
    <scope>NUCLEOTIDE SEQUENCE [LARGE SCALE GENOMIC DNA]</scope>
    <source>
        <strain evidence="2 3">DSM 21667</strain>
    </source>
</reference>
<evidence type="ECO:0000256" key="1">
    <source>
        <dbReference type="SAM" id="Phobius"/>
    </source>
</evidence>